<reference evidence="2" key="1">
    <citation type="submission" date="2017-09" db="EMBL/GenBank/DDBJ databases">
        <title>Depth-based differentiation of microbial function through sediment-hosted aquifers and enrichment of novel symbionts in the deep terrestrial subsurface.</title>
        <authorList>
            <person name="Probst A.J."/>
            <person name="Ladd B."/>
            <person name="Jarett J.K."/>
            <person name="Geller-Mcgrath D.E."/>
            <person name="Sieber C.M.K."/>
            <person name="Emerson J.B."/>
            <person name="Anantharaman K."/>
            <person name="Thomas B.C."/>
            <person name="Malmstrom R."/>
            <person name="Stieglmeier M."/>
            <person name="Klingl A."/>
            <person name="Woyke T."/>
            <person name="Ryan C.M."/>
            <person name="Banfield J.F."/>
        </authorList>
    </citation>
    <scope>NUCLEOTIDE SEQUENCE [LARGE SCALE GENOMIC DNA]</scope>
</reference>
<proteinExistence type="predicted"/>
<evidence type="ECO:0000313" key="1">
    <source>
        <dbReference type="EMBL" id="PIT90978.1"/>
    </source>
</evidence>
<evidence type="ECO:0000313" key="2">
    <source>
        <dbReference type="Proteomes" id="UP000228809"/>
    </source>
</evidence>
<protein>
    <submittedName>
        <fullName evidence="1">Uncharacterized protein</fullName>
    </submittedName>
</protein>
<comment type="caution">
    <text evidence="1">The sequence shown here is derived from an EMBL/GenBank/DDBJ whole genome shotgun (WGS) entry which is preliminary data.</text>
</comment>
<dbReference type="EMBL" id="PFBJ01000017">
    <property type="protein sequence ID" value="PIT90978.1"/>
    <property type="molecule type" value="Genomic_DNA"/>
</dbReference>
<organism evidence="1 2">
    <name type="scientific">Candidatus Kaiserbacteria bacterium CG10_big_fil_rev_8_21_14_0_10_49_17</name>
    <dbReference type="NCBI Taxonomy" id="1974609"/>
    <lineage>
        <taxon>Bacteria</taxon>
        <taxon>Candidatus Kaiseribacteriota</taxon>
    </lineage>
</organism>
<dbReference type="Proteomes" id="UP000228809">
    <property type="component" value="Unassembled WGS sequence"/>
</dbReference>
<name>A0A2M6WDW6_9BACT</name>
<accession>A0A2M6WDW6</accession>
<sequence length="255" mass="29029">MCYHGFGHGVLAFLDYDFPDAVQFCSKVGTKEYHEREYIECAGGVVMEMVSGVHDPATWEEKKKKFLPDDDPLSLCRKGFIPEEVRPICYTYITPQLFLAVGGDLGNPTPEAFNKIFDLCSEIPTSDGENRLACFASLGKEFIAFVQERDIRNTEKLDYEQLSTIYTWCTLADEYDAIGACMISALNSIYWGGENNRAVSERFCSIVSDPKHKESCYSRLIENVDYYIDDITYRSAFCSELPPENQPLCKQRLLQ</sequence>
<gene>
    <name evidence="1" type="ORF">COU17_02915</name>
</gene>
<dbReference type="AlphaFoldDB" id="A0A2M6WDW6"/>